<dbReference type="AlphaFoldDB" id="A0A5C4V363"/>
<keyword evidence="2" id="KW-1133">Transmembrane helix</keyword>
<dbReference type="RefSeq" id="WP_139644474.1">
    <property type="nucleotide sequence ID" value="NZ_BAAAZS010000137.1"/>
</dbReference>
<keyword evidence="2" id="KW-0812">Transmembrane</keyword>
<evidence type="ECO:0000313" key="4">
    <source>
        <dbReference type="Proteomes" id="UP000311713"/>
    </source>
</evidence>
<accession>A0A5C4V363</accession>
<evidence type="ECO:0008006" key="5">
    <source>
        <dbReference type="Google" id="ProtNLM"/>
    </source>
</evidence>
<dbReference type="Proteomes" id="UP000311713">
    <property type="component" value="Unassembled WGS sequence"/>
</dbReference>
<evidence type="ECO:0000256" key="1">
    <source>
        <dbReference type="SAM" id="MobiDB-lite"/>
    </source>
</evidence>
<comment type="caution">
    <text evidence="3">The sequence shown here is derived from an EMBL/GenBank/DDBJ whole genome shotgun (WGS) entry which is preliminary data.</text>
</comment>
<organism evidence="3 4">
    <name type="scientific">Streptomyces sedi</name>
    <dbReference type="NCBI Taxonomy" id="555059"/>
    <lineage>
        <taxon>Bacteria</taxon>
        <taxon>Bacillati</taxon>
        <taxon>Actinomycetota</taxon>
        <taxon>Actinomycetes</taxon>
        <taxon>Kitasatosporales</taxon>
        <taxon>Streptomycetaceae</taxon>
        <taxon>Streptomyces</taxon>
    </lineage>
</organism>
<dbReference type="EMBL" id="VDGT01000008">
    <property type="protein sequence ID" value="TNM30158.1"/>
    <property type="molecule type" value="Genomic_DNA"/>
</dbReference>
<feature type="compositionally biased region" description="Basic and acidic residues" evidence="1">
    <location>
        <begin position="241"/>
        <end position="250"/>
    </location>
</feature>
<evidence type="ECO:0000256" key="2">
    <source>
        <dbReference type="SAM" id="Phobius"/>
    </source>
</evidence>
<name>A0A5C4V363_9ACTN</name>
<keyword evidence="2" id="KW-0472">Membrane</keyword>
<feature type="transmembrane region" description="Helical" evidence="2">
    <location>
        <begin position="141"/>
        <end position="163"/>
    </location>
</feature>
<feature type="region of interest" description="Disordered" evidence="1">
    <location>
        <begin position="68"/>
        <end position="90"/>
    </location>
</feature>
<feature type="region of interest" description="Disordered" evidence="1">
    <location>
        <begin position="208"/>
        <end position="276"/>
    </location>
</feature>
<gene>
    <name evidence="3" type="ORF">FH715_12375</name>
</gene>
<reference evidence="3 4" key="1">
    <citation type="submission" date="2019-06" db="EMBL/GenBank/DDBJ databases">
        <title>Draft genome of Streptomyces sedi sp. JCM16909.</title>
        <authorList>
            <person name="Klykleung N."/>
            <person name="Tanasupawat S."/>
            <person name="Kudo T."/>
            <person name="Yuki M."/>
            <person name="Ohkuma M."/>
        </authorList>
    </citation>
    <scope>NUCLEOTIDE SEQUENCE [LARGE SCALE GENOMIC DNA]</scope>
    <source>
        <strain evidence="3 4">JCM 16909</strain>
    </source>
</reference>
<keyword evidence="4" id="KW-1185">Reference proteome</keyword>
<proteinExistence type="predicted"/>
<evidence type="ECO:0000313" key="3">
    <source>
        <dbReference type="EMBL" id="TNM30158.1"/>
    </source>
</evidence>
<sequence length="276" mass="28805">MNSPVELPAGDRSEVEQVLDEALRTARASTGADSQRLAALRESALAALPEILTTAEPQYRRFAALRERQREADQGERGVAGRRGERGGTANRRGAGGLLVTFALIPVLAGSSALVFLLLGYALRLASPEPSVAAPMRSVGWAFALLASGGALVAAGALWVAALRNGATSIRASAPAPGAALTEEVATARGAWRRALLEEGFAPLLRRELGDAPPSEGRTPRLRYSSPHFSSPEFSSGGEARGGRTGEGDGRPPGYHPDYARPGYAGPDFTGPSEEP</sequence>
<feature type="transmembrane region" description="Helical" evidence="2">
    <location>
        <begin position="96"/>
        <end position="121"/>
    </location>
</feature>
<dbReference type="OrthoDB" id="3868051at2"/>
<protein>
    <recommendedName>
        <fullName evidence="5">Transmembrane protein</fullName>
    </recommendedName>
</protein>
<feature type="compositionally biased region" description="Low complexity" evidence="1">
    <location>
        <begin position="225"/>
        <end position="238"/>
    </location>
</feature>